<protein>
    <submittedName>
        <fullName evidence="2">Uncharacterized protein</fullName>
    </submittedName>
</protein>
<feature type="region of interest" description="Disordered" evidence="1">
    <location>
        <begin position="1"/>
        <end position="41"/>
    </location>
</feature>
<comment type="caution">
    <text evidence="2">The sequence shown here is derived from an EMBL/GenBank/DDBJ whole genome shotgun (WGS) entry which is preliminary data.</text>
</comment>
<proteinExistence type="predicted"/>
<feature type="region of interest" description="Disordered" evidence="1">
    <location>
        <begin position="179"/>
        <end position="273"/>
    </location>
</feature>
<dbReference type="Proteomes" id="UP001633002">
    <property type="component" value="Unassembled WGS sequence"/>
</dbReference>
<keyword evidence="3" id="KW-1185">Reference proteome</keyword>
<feature type="compositionally biased region" description="Polar residues" evidence="1">
    <location>
        <begin position="14"/>
        <end position="25"/>
    </location>
</feature>
<name>A0ABD3HYH1_9MARC</name>
<feature type="region of interest" description="Disordered" evidence="1">
    <location>
        <begin position="70"/>
        <end position="108"/>
    </location>
</feature>
<feature type="compositionally biased region" description="Polar residues" evidence="1">
    <location>
        <begin position="206"/>
        <end position="218"/>
    </location>
</feature>
<evidence type="ECO:0000313" key="2">
    <source>
        <dbReference type="EMBL" id="KAL3695572.1"/>
    </source>
</evidence>
<dbReference type="AlphaFoldDB" id="A0ABD3HYH1"/>
<reference evidence="2 3" key="1">
    <citation type="submission" date="2024-09" db="EMBL/GenBank/DDBJ databases">
        <title>Chromosome-scale assembly of Riccia sorocarpa.</title>
        <authorList>
            <person name="Paukszto L."/>
        </authorList>
    </citation>
    <scope>NUCLEOTIDE SEQUENCE [LARGE SCALE GENOMIC DNA]</scope>
    <source>
        <strain evidence="2">LP-2024</strain>
        <tissue evidence="2">Aerial parts of the thallus</tissue>
    </source>
</reference>
<accession>A0ABD3HYH1</accession>
<gene>
    <name evidence="2" type="ORF">R1sor_009648</name>
</gene>
<sequence>MQQSEGQEDFPPLSNLNGASSSQSVPVERGEGINLEENPLPKVWRRGKGTATVSSEIPAAAGLSNAFNALANDTETSELQEDGGTSTDEAQLQEGVPAPPSEDLLGNPDMKEVNAALEIGVVDDSQEERLADLLPESHEELDRIFDQEVPNNSQLALFNSKTLGPWADVGDDEMIAVETRGTKGRLQEDKSHTPDRGNVSKKRHTASSSRSQFSNSLMSPRADTPQVRLTYELPEEKEVNNGLNDTALKENVPGEVGNVTGPDIPIMDAHVPE</sequence>
<evidence type="ECO:0000256" key="1">
    <source>
        <dbReference type="SAM" id="MobiDB-lite"/>
    </source>
</evidence>
<evidence type="ECO:0000313" key="3">
    <source>
        <dbReference type="Proteomes" id="UP001633002"/>
    </source>
</evidence>
<organism evidence="2 3">
    <name type="scientific">Riccia sorocarpa</name>
    <dbReference type="NCBI Taxonomy" id="122646"/>
    <lineage>
        <taxon>Eukaryota</taxon>
        <taxon>Viridiplantae</taxon>
        <taxon>Streptophyta</taxon>
        <taxon>Embryophyta</taxon>
        <taxon>Marchantiophyta</taxon>
        <taxon>Marchantiopsida</taxon>
        <taxon>Marchantiidae</taxon>
        <taxon>Marchantiales</taxon>
        <taxon>Ricciaceae</taxon>
        <taxon>Riccia</taxon>
    </lineage>
</organism>
<feature type="compositionally biased region" description="Basic and acidic residues" evidence="1">
    <location>
        <begin position="185"/>
        <end position="195"/>
    </location>
</feature>
<dbReference type="EMBL" id="JBJQOH010000002">
    <property type="protein sequence ID" value="KAL3695572.1"/>
    <property type="molecule type" value="Genomic_DNA"/>
</dbReference>